<proteinExistence type="inferred from homology"/>
<keyword evidence="8" id="KW-0812">Transmembrane</keyword>
<evidence type="ECO:0000256" key="9">
    <source>
        <dbReference type="SAM" id="SignalP"/>
    </source>
</evidence>
<keyword evidence="5" id="KW-0325">Glycoprotein</keyword>
<evidence type="ECO:0000256" key="1">
    <source>
        <dbReference type="ARBA" id="ARBA00009752"/>
    </source>
</evidence>
<dbReference type="Proteomes" id="UP000192220">
    <property type="component" value="Unplaced"/>
</dbReference>
<dbReference type="KEGG" id="alim:106517220"/>
<feature type="region of interest" description="Disordered" evidence="7">
    <location>
        <begin position="226"/>
        <end position="251"/>
    </location>
</feature>
<dbReference type="RefSeq" id="XP_013863395.1">
    <property type="nucleotide sequence ID" value="XM_014007941.1"/>
</dbReference>
<dbReference type="InterPro" id="IPR036179">
    <property type="entry name" value="Ig-like_dom_sf"/>
</dbReference>
<dbReference type="InterPro" id="IPR004074">
    <property type="entry name" value="IL-1_rcpt_I/II-typ"/>
</dbReference>
<dbReference type="SMART" id="SM00409">
    <property type="entry name" value="IG"/>
    <property type="match status" value="3"/>
</dbReference>
<feature type="domain" description="Ig-like" evidence="10">
    <location>
        <begin position="146"/>
        <end position="216"/>
    </location>
</feature>
<dbReference type="InterPro" id="IPR013783">
    <property type="entry name" value="Ig-like_fold"/>
</dbReference>
<dbReference type="InterPro" id="IPR007110">
    <property type="entry name" value="Ig-like_dom"/>
</dbReference>
<keyword evidence="3" id="KW-0677">Repeat</keyword>
<keyword evidence="2 9" id="KW-0732">Signal</keyword>
<evidence type="ECO:0000256" key="6">
    <source>
        <dbReference type="ARBA" id="ARBA00023319"/>
    </source>
</evidence>
<protein>
    <submittedName>
        <fullName evidence="12">Interleukin-1 receptor type 2</fullName>
    </submittedName>
</protein>
<dbReference type="SUPFAM" id="SSF48726">
    <property type="entry name" value="Immunoglobulin"/>
    <property type="match status" value="3"/>
</dbReference>
<evidence type="ECO:0000256" key="4">
    <source>
        <dbReference type="ARBA" id="ARBA00023157"/>
    </source>
</evidence>
<feature type="transmembrane region" description="Helical" evidence="8">
    <location>
        <begin position="372"/>
        <end position="397"/>
    </location>
</feature>
<sequence length="418" mass="46926">MVCLALVLAVVTTAGVYGRPSLPPLPMKDGCYQVSPEVEIFRVEGEAIILQFPFFMRVLEVRKIAPPSASYLIRRSNGTQSLAYQSQGRVQQQDKELWFLPAQAADSGQYSCTYRNDTYCVTGSIMLYVYESDSADMNKLSYPWMASEGEQVEFYCPSLDCFNKTGSLIEWYKDSSPTPLKPDRGTLMIPEVRRSHAGLYTCSLTVLINQQPYKVSRVVLLQVQGTDPTSTPTVSKDSSTPEADLHSSSTMSTATIGPPVIVSPINGTIFESLHGSRLELMCQVLTECQVAESTVVTWLINDQSVEESYLDRRGLQGGRRVTRLSKGCQVETRLFIFLITEEDEKTELKCVAQNRGGRQDVIAMLQLEDSTFTWVVVAMVTISCFLLVVSIFFYILFKPKRKKKMDYFLARQNSSFSF</sequence>
<accession>A0A2I4B6N3</accession>
<dbReference type="PANTHER" id="PTHR11890:SF18">
    <property type="entry name" value="LYMPHOCYTE ACTIVATION GENE 3 PROTEIN"/>
    <property type="match status" value="1"/>
</dbReference>
<dbReference type="GeneID" id="106517220"/>
<evidence type="ECO:0000313" key="12">
    <source>
        <dbReference type="RefSeq" id="XP_013863395.1"/>
    </source>
</evidence>
<gene>
    <name evidence="12" type="primary">LOC106517220</name>
</gene>
<dbReference type="InterPro" id="IPR003598">
    <property type="entry name" value="Ig_sub2"/>
</dbReference>
<evidence type="ECO:0000256" key="5">
    <source>
        <dbReference type="ARBA" id="ARBA00023180"/>
    </source>
</evidence>
<dbReference type="GO" id="GO:0004908">
    <property type="term" value="F:interleukin-1 receptor activity"/>
    <property type="evidence" value="ECO:0007669"/>
    <property type="project" value="InterPro"/>
</dbReference>
<dbReference type="OrthoDB" id="9881731at2759"/>
<keyword evidence="8" id="KW-0472">Membrane</keyword>
<keyword evidence="6" id="KW-0393">Immunoglobulin domain</keyword>
<reference evidence="12" key="1">
    <citation type="submission" date="2025-08" db="UniProtKB">
        <authorList>
            <consortium name="RefSeq"/>
        </authorList>
    </citation>
    <scope>IDENTIFICATION</scope>
</reference>
<keyword evidence="12" id="KW-0675">Receptor</keyword>
<dbReference type="PRINTS" id="PR01536">
    <property type="entry name" value="INTRLKN1R12F"/>
</dbReference>
<evidence type="ECO:0000256" key="2">
    <source>
        <dbReference type="ARBA" id="ARBA00022729"/>
    </source>
</evidence>
<dbReference type="InterPro" id="IPR003599">
    <property type="entry name" value="Ig_sub"/>
</dbReference>
<organism evidence="11 12">
    <name type="scientific">Austrofundulus limnaeus</name>
    <name type="common">Annual killifish</name>
    <dbReference type="NCBI Taxonomy" id="52670"/>
    <lineage>
        <taxon>Eukaryota</taxon>
        <taxon>Metazoa</taxon>
        <taxon>Chordata</taxon>
        <taxon>Craniata</taxon>
        <taxon>Vertebrata</taxon>
        <taxon>Euteleostomi</taxon>
        <taxon>Actinopterygii</taxon>
        <taxon>Neopterygii</taxon>
        <taxon>Teleostei</taxon>
        <taxon>Neoteleostei</taxon>
        <taxon>Acanthomorphata</taxon>
        <taxon>Ovalentaria</taxon>
        <taxon>Atherinomorphae</taxon>
        <taxon>Cyprinodontiformes</taxon>
        <taxon>Rivulidae</taxon>
        <taxon>Austrofundulus</taxon>
    </lineage>
</organism>
<evidence type="ECO:0000256" key="3">
    <source>
        <dbReference type="ARBA" id="ARBA00022737"/>
    </source>
</evidence>
<dbReference type="SMART" id="SM00408">
    <property type="entry name" value="IGc2"/>
    <property type="match status" value="1"/>
</dbReference>
<feature type="signal peptide" evidence="9">
    <location>
        <begin position="1"/>
        <end position="18"/>
    </location>
</feature>
<dbReference type="InParanoid" id="A0A2I4B6N3"/>
<evidence type="ECO:0000256" key="8">
    <source>
        <dbReference type="SAM" id="Phobius"/>
    </source>
</evidence>
<dbReference type="AlphaFoldDB" id="A0A2I4B6N3"/>
<comment type="similarity">
    <text evidence="1">Belongs to the interleukin-1 receptor family.</text>
</comment>
<evidence type="ECO:0000259" key="10">
    <source>
        <dbReference type="PROSITE" id="PS50835"/>
    </source>
</evidence>
<dbReference type="Gene3D" id="2.60.40.10">
    <property type="entry name" value="Immunoglobulins"/>
    <property type="match status" value="3"/>
</dbReference>
<keyword evidence="8" id="KW-1133">Transmembrane helix</keyword>
<evidence type="ECO:0000313" key="11">
    <source>
        <dbReference type="Proteomes" id="UP000192220"/>
    </source>
</evidence>
<name>A0A2I4B6N3_AUSLI</name>
<evidence type="ECO:0000256" key="7">
    <source>
        <dbReference type="SAM" id="MobiDB-lite"/>
    </source>
</evidence>
<feature type="domain" description="Ig-like" evidence="10">
    <location>
        <begin position="258"/>
        <end position="368"/>
    </location>
</feature>
<keyword evidence="11" id="KW-1185">Reference proteome</keyword>
<feature type="chain" id="PRO_5014121500" evidence="9">
    <location>
        <begin position="19"/>
        <end position="418"/>
    </location>
</feature>
<dbReference type="InterPro" id="IPR015621">
    <property type="entry name" value="IL-1_rcpt_fam"/>
</dbReference>
<dbReference type="STRING" id="52670.A0A2I4B6N3"/>
<dbReference type="PANTHER" id="PTHR11890">
    <property type="entry name" value="INTERLEUKIN-1 RECEPTOR FAMILY MEMBER"/>
    <property type="match status" value="1"/>
</dbReference>
<keyword evidence="4" id="KW-1015">Disulfide bond</keyword>
<dbReference type="PROSITE" id="PS50835">
    <property type="entry name" value="IG_LIKE"/>
    <property type="match status" value="2"/>
</dbReference>